<accession>A0A2C6KSG7</accession>
<feature type="transmembrane region" description="Helical" evidence="1">
    <location>
        <begin position="17"/>
        <end position="35"/>
    </location>
</feature>
<evidence type="ECO:0000313" key="3">
    <source>
        <dbReference type="Proteomes" id="UP000221165"/>
    </source>
</evidence>
<proteinExistence type="predicted"/>
<protein>
    <recommendedName>
        <fullName evidence="4">Transmembrane protein</fullName>
    </recommendedName>
</protein>
<keyword evidence="1" id="KW-0812">Transmembrane</keyword>
<keyword evidence="3" id="KW-1185">Reference proteome</keyword>
<dbReference type="Proteomes" id="UP000221165">
    <property type="component" value="Unassembled WGS sequence"/>
</dbReference>
<gene>
    <name evidence="2" type="ORF">CSUI_006234</name>
</gene>
<evidence type="ECO:0008006" key="4">
    <source>
        <dbReference type="Google" id="ProtNLM"/>
    </source>
</evidence>
<organism evidence="2 3">
    <name type="scientific">Cystoisospora suis</name>
    <dbReference type="NCBI Taxonomy" id="483139"/>
    <lineage>
        <taxon>Eukaryota</taxon>
        <taxon>Sar</taxon>
        <taxon>Alveolata</taxon>
        <taxon>Apicomplexa</taxon>
        <taxon>Conoidasida</taxon>
        <taxon>Coccidia</taxon>
        <taxon>Eucoccidiorida</taxon>
        <taxon>Eimeriorina</taxon>
        <taxon>Sarcocystidae</taxon>
        <taxon>Cystoisospora</taxon>
    </lineage>
</organism>
<keyword evidence="1" id="KW-0472">Membrane</keyword>
<reference evidence="2 3" key="1">
    <citation type="journal article" date="2017" name="Int. J. Parasitol.">
        <title>The genome of the protozoan parasite Cystoisospora suis and a reverse vaccinology approach to identify vaccine candidates.</title>
        <authorList>
            <person name="Palmieri N."/>
            <person name="Shrestha A."/>
            <person name="Ruttkowski B."/>
            <person name="Beck T."/>
            <person name="Vogl C."/>
            <person name="Tomley F."/>
            <person name="Blake D.P."/>
            <person name="Joachim A."/>
        </authorList>
    </citation>
    <scope>NUCLEOTIDE SEQUENCE [LARGE SCALE GENOMIC DNA]</scope>
    <source>
        <strain evidence="2 3">Wien I</strain>
    </source>
</reference>
<dbReference type="AlphaFoldDB" id="A0A2C6KSG7"/>
<name>A0A2C6KSG7_9APIC</name>
<dbReference type="VEuPathDB" id="ToxoDB:CSUI_006234"/>
<dbReference type="GeneID" id="94429609"/>
<comment type="caution">
    <text evidence="2">The sequence shown here is derived from an EMBL/GenBank/DDBJ whole genome shotgun (WGS) entry which is preliminary data.</text>
</comment>
<dbReference type="RefSeq" id="XP_067921621.1">
    <property type="nucleotide sequence ID" value="XM_068066398.1"/>
</dbReference>
<feature type="transmembrane region" description="Helical" evidence="1">
    <location>
        <begin position="56"/>
        <end position="78"/>
    </location>
</feature>
<evidence type="ECO:0000313" key="2">
    <source>
        <dbReference type="EMBL" id="PHJ19929.1"/>
    </source>
</evidence>
<sequence length="112" mass="13328">MCIDISVWSKEVHGCRVIFFFFLCVFSFFLSFFYLSLLKIYDLLHVRCSFISLHDFVFFFVFFLFFTPIVDVFLLSLICRYTCTYSMYTLTSTCIRQLTRTLKNCDGRSSSP</sequence>
<evidence type="ECO:0000256" key="1">
    <source>
        <dbReference type="SAM" id="Phobius"/>
    </source>
</evidence>
<dbReference type="EMBL" id="MIGC01003115">
    <property type="protein sequence ID" value="PHJ19929.1"/>
    <property type="molecule type" value="Genomic_DNA"/>
</dbReference>
<keyword evidence="1" id="KW-1133">Transmembrane helix</keyword>